<reference evidence="1 2" key="1">
    <citation type="submission" date="2024-11" db="EMBL/GenBank/DDBJ databases">
        <title>A near-complete genome assembly of Cinchona calisaya.</title>
        <authorList>
            <person name="Lian D.C."/>
            <person name="Zhao X.W."/>
            <person name="Wei L."/>
        </authorList>
    </citation>
    <scope>NUCLEOTIDE SEQUENCE [LARGE SCALE GENOMIC DNA]</scope>
    <source>
        <tissue evidence="1">Nenye</tissue>
    </source>
</reference>
<gene>
    <name evidence="1" type="ORF">ACH5RR_018194</name>
</gene>
<keyword evidence="2" id="KW-1185">Reference proteome</keyword>
<protein>
    <submittedName>
        <fullName evidence="1">Uncharacterized protein</fullName>
    </submittedName>
</protein>
<sequence>MLGMMLGYTVEIENLKSKIDIYRNGLQQWSIKMFRNMKRHIYEITKRIELLSKGKINDSINAELAFLHHQLEELLEKKDTKWKQRSKMHWMYEGYQNTSYFHACASERRMINTIIGLQNTGEFWCTKDIEIQ</sequence>
<evidence type="ECO:0000313" key="2">
    <source>
        <dbReference type="Proteomes" id="UP001630127"/>
    </source>
</evidence>
<dbReference type="AlphaFoldDB" id="A0ABD2ZNX3"/>
<comment type="caution">
    <text evidence="1">The sequence shown here is derived from an EMBL/GenBank/DDBJ whole genome shotgun (WGS) entry which is preliminary data.</text>
</comment>
<organism evidence="1 2">
    <name type="scientific">Cinchona calisaya</name>
    <dbReference type="NCBI Taxonomy" id="153742"/>
    <lineage>
        <taxon>Eukaryota</taxon>
        <taxon>Viridiplantae</taxon>
        <taxon>Streptophyta</taxon>
        <taxon>Embryophyta</taxon>
        <taxon>Tracheophyta</taxon>
        <taxon>Spermatophyta</taxon>
        <taxon>Magnoliopsida</taxon>
        <taxon>eudicotyledons</taxon>
        <taxon>Gunneridae</taxon>
        <taxon>Pentapetalae</taxon>
        <taxon>asterids</taxon>
        <taxon>lamiids</taxon>
        <taxon>Gentianales</taxon>
        <taxon>Rubiaceae</taxon>
        <taxon>Cinchonoideae</taxon>
        <taxon>Cinchoneae</taxon>
        <taxon>Cinchona</taxon>
    </lineage>
</organism>
<proteinExistence type="predicted"/>
<evidence type="ECO:0000313" key="1">
    <source>
        <dbReference type="EMBL" id="KAL3520045.1"/>
    </source>
</evidence>
<dbReference type="EMBL" id="JBJUIK010000008">
    <property type="protein sequence ID" value="KAL3520045.1"/>
    <property type="molecule type" value="Genomic_DNA"/>
</dbReference>
<accession>A0ABD2ZNX3</accession>
<dbReference type="Proteomes" id="UP001630127">
    <property type="component" value="Unassembled WGS sequence"/>
</dbReference>
<name>A0ABD2ZNX3_9GENT</name>